<dbReference type="InterPro" id="IPR036410">
    <property type="entry name" value="HSP_DnaJ_Cys-rich_dom_sf"/>
</dbReference>
<keyword evidence="1" id="KW-1133">Transmembrane helix</keyword>
<keyword evidence="3" id="KW-1185">Reference proteome</keyword>
<protein>
    <submittedName>
        <fullName evidence="2">Uncharacterized protein</fullName>
    </submittedName>
</protein>
<evidence type="ECO:0000313" key="3">
    <source>
        <dbReference type="Proteomes" id="UP000247409"/>
    </source>
</evidence>
<organism evidence="2 3">
    <name type="scientific">Gracilariopsis chorda</name>
    <dbReference type="NCBI Taxonomy" id="448386"/>
    <lineage>
        <taxon>Eukaryota</taxon>
        <taxon>Rhodophyta</taxon>
        <taxon>Florideophyceae</taxon>
        <taxon>Rhodymeniophycidae</taxon>
        <taxon>Gracilariales</taxon>
        <taxon>Gracilariaceae</taxon>
        <taxon>Gracilariopsis</taxon>
    </lineage>
</organism>
<evidence type="ECO:0000256" key="1">
    <source>
        <dbReference type="SAM" id="Phobius"/>
    </source>
</evidence>
<feature type="transmembrane region" description="Helical" evidence="1">
    <location>
        <begin position="6"/>
        <end position="28"/>
    </location>
</feature>
<dbReference type="EMBL" id="NBIV01000128">
    <property type="protein sequence ID" value="PXF43351.1"/>
    <property type="molecule type" value="Genomic_DNA"/>
</dbReference>
<keyword evidence="1" id="KW-0812">Transmembrane</keyword>
<comment type="caution">
    <text evidence="2">The sequence shown here is derived from an EMBL/GenBank/DDBJ whole genome shotgun (WGS) entry which is preliminary data.</text>
</comment>
<proteinExistence type="predicted"/>
<name>A0A2V3IMP0_9FLOR</name>
<accession>A0A2V3IMP0</accession>
<keyword evidence="1" id="KW-0472">Membrane</keyword>
<dbReference type="SUPFAM" id="SSF57938">
    <property type="entry name" value="DnaJ/Hsp40 cysteine-rich domain"/>
    <property type="match status" value="1"/>
</dbReference>
<dbReference type="Proteomes" id="UP000247409">
    <property type="component" value="Unassembled WGS sequence"/>
</dbReference>
<dbReference type="AlphaFoldDB" id="A0A2V3IMP0"/>
<dbReference type="OrthoDB" id="513013at2759"/>
<evidence type="ECO:0000313" key="2">
    <source>
        <dbReference type="EMBL" id="PXF43351.1"/>
    </source>
</evidence>
<sequence>MQTCALRVGILPGAALGGFLGGVIVTRLTGRLSRTRERTSLFVRRRARRRCPRCAGFGISRCTLCDGEGICSYTVKVTRFLPCPLCVMRRYIPCSMCNGSGVRPSGGLRLHFDTAIIAIRRCFDQARSALLLSAVVAHEAYLPKMRVVPQAQRAQHMLQSTLQGSHTSSALFPKQGPFVPDMKSDC</sequence>
<gene>
    <name evidence="2" type="ORF">BWQ96_06914</name>
</gene>
<reference evidence="2 3" key="1">
    <citation type="journal article" date="2018" name="Mol. Biol. Evol.">
        <title>Analysis of the draft genome of the red seaweed Gracilariopsis chorda provides insights into genome size evolution in Rhodophyta.</title>
        <authorList>
            <person name="Lee J."/>
            <person name="Yang E.C."/>
            <person name="Graf L."/>
            <person name="Yang J.H."/>
            <person name="Qiu H."/>
            <person name="Zel Zion U."/>
            <person name="Chan C.X."/>
            <person name="Stephens T.G."/>
            <person name="Weber A.P.M."/>
            <person name="Boo G.H."/>
            <person name="Boo S.M."/>
            <person name="Kim K.M."/>
            <person name="Shin Y."/>
            <person name="Jung M."/>
            <person name="Lee S.J."/>
            <person name="Yim H.S."/>
            <person name="Lee J.H."/>
            <person name="Bhattacharya D."/>
            <person name="Yoon H.S."/>
        </authorList>
    </citation>
    <scope>NUCLEOTIDE SEQUENCE [LARGE SCALE GENOMIC DNA]</scope>
    <source>
        <strain evidence="2 3">SKKU-2015</strain>
        <tissue evidence="2">Whole body</tissue>
    </source>
</reference>